<sequence>MFNNAGTAPENPSLSISDVEYNSYKKVFDVNVYGSFLGAKHAASAMIPVRKGSIIFTSSVASVTHGNLPHLYVASKHALVGLTKNLCVELGQHGIRVNCISPYGVATPMMTEGMGGIDKKMVEDIMGASANPKQAVLEANDVAEAALYLGSDESKYVVKFGCGWWI</sequence>
<dbReference type="PANTHER" id="PTHR43180:SF99">
    <property type="entry name" value="SECOISOLARICIRESINOL DEHYDROGENASE"/>
    <property type="match status" value="1"/>
</dbReference>
<dbReference type="Proteomes" id="UP000008311">
    <property type="component" value="Unassembled WGS sequence"/>
</dbReference>
<keyword evidence="2 3" id="KW-0560">Oxidoreductase</keyword>
<evidence type="ECO:0000313" key="3">
    <source>
        <dbReference type="EMBL" id="EEF32229.1"/>
    </source>
</evidence>
<dbReference type="PANTHER" id="PTHR43180">
    <property type="entry name" value="3-OXOACYL-(ACYL-CARRIER-PROTEIN) REDUCTASE (AFU_ORTHOLOGUE AFUA_6G11210)"/>
    <property type="match status" value="1"/>
</dbReference>
<gene>
    <name evidence="3" type="ORF">RCOM_0226130</name>
</gene>
<evidence type="ECO:0000256" key="2">
    <source>
        <dbReference type="ARBA" id="ARBA00023002"/>
    </source>
</evidence>
<dbReference type="GO" id="GO:0004303">
    <property type="term" value="F:estradiol 17-beta-dehydrogenase [NAD(P)+] activity"/>
    <property type="evidence" value="ECO:0007669"/>
    <property type="project" value="UniProtKB-EC"/>
</dbReference>
<accession>B9SW05</accession>
<dbReference type="PRINTS" id="PR00081">
    <property type="entry name" value="GDHRDH"/>
</dbReference>
<comment type="similarity">
    <text evidence="1">Belongs to the short-chain dehydrogenases/reductases (SDR) family.</text>
</comment>
<evidence type="ECO:0000256" key="1">
    <source>
        <dbReference type="ARBA" id="ARBA00006484"/>
    </source>
</evidence>
<dbReference type="eggNOG" id="KOG0725">
    <property type="taxonomic scope" value="Eukaryota"/>
</dbReference>
<name>B9SW05_RICCO</name>
<organism evidence="3 4">
    <name type="scientific">Ricinus communis</name>
    <name type="common">Castor bean</name>
    <dbReference type="NCBI Taxonomy" id="3988"/>
    <lineage>
        <taxon>Eukaryota</taxon>
        <taxon>Viridiplantae</taxon>
        <taxon>Streptophyta</taxon>
        <taxon>Embryophyta</taxon>
        <taxon>Tracheophyta</taxon>
        <taxon>Spermatophyta</taxon>
        <taxon>Magnoliopsida</taxon>
        <taxon>eudicotyledons</taxon>
        <taxon>Gunneridae</taxon>
        <taxon>Pentapetalae</taxon>
        <taxon>rosids</taxon>
        <taxon>fabids</taxon>
        <taxon>Malpighiales</taxon>
        <taxon>Euphorbiaceae</taxon>
        <taxon>Acalyphoideae</taxon>
        <taxon>Acalypheae</taxon>
        <taxon>Ricinus</taxon>
    </lineage>
</organism>
<evidence type="ECO:0000313" key="4">
    <source>
        <dbReference type="Proteomes" id="UP000008311"/>
    </source>
</evidence>
<dbReference type="EC" id="1.1.1.62" evidence="3"/>
<dbReference type="InterPro" id="IPR036291">
    <property type="entry name" value="NAD(P)-bd_dom_sf"/>
</dbReference>
<dbReference type="InterPro" id="IPR002347">
    <property type="entry name" value="SDR_fam"/>
</dbReference>
<keyword evidence="4" id="KW-1185">Reference proteome</keyword>
<reference evidence="4" key="1">
    <citation type="journal article" date="2010" name="Nat. Biotechnol.">
        <title>Draft genome sequence of the oilseed species Ricinus communis.</title>
        <authorList>
            <person name="Chan A.P."/>
            <person name="Crabtree J."/>
            <person name="Zhao Q."/>
            <person name="Lorenzi H."/>
            <person name="Orvis J."/>
            <person name="Puiu D."/>
            <person name="Melake-Berhan A."/>
            <person name="Jones K.M."/>
            <person name="Redman J."/>
            <person name="Chen G."/>
            <person name="Cahoon E.B."/>
            <person name="Gedil M."/>
            <person name="Stanke M."/>
            <person name="Haas B.J."/>
            <person name="Wortman J.R."/>
            <person name="Fraser-Liggett C.M."/>
            <person name="Ravel J."/>
            <person name="Rabinowicz P.D."/>
        </authorList>
    </citation>
    <scope>NUCLEOTIDE SEQUENCE [LARGE SCALE GENOMIC DNA]</scope>
    <source>
        <strain evidence="4">cv. Hale</strain>
    </source>
</reference>
<dbReference type="InParanoid" id="B9SW05"/>
<proteinExistence type="inferred from homology"/>
<dbReference type="EMBL" id="EQ974180">
    <property type="protein sequence ID" value="EEF32229.1"/>
    <property type="molecule type" value="Genomic_DNA"/>
</dbReference>
<dbReference type="Pfam" id="PF13561">
    <property type="entry name" value="adh_short_C2"/>
    <property type="match status" value="1"/>
</dbReference>
<dbReference type="SUPFAM" id="SSF51735">
    <property type="entry name" value="NAD(P)-binding Rossmann-fold domains"/>
    <property type="match status" value="1"/>
</dbReference>
<dbReference type="STRING" id="3988.B9SW05"/>
<protein>
    <submittedName>
        <fullName evidence="3">Short chain alcohol dehydrogenase, putative</fullName>
        <ecNumber evidence="3">1.1.1.62</ecNumber>
    </submittedName>
</protein>
<dbReference type="AlphaFoldDB" id="B9SW05"/>
<dbReference type="Gene3D" id="3.40.50.720">
    <property type="entry name" value="NAD(P)-binding Rossmann-like Domain"/>
    <property type="match status" value="1"/>
</dbReference>